<reference evidence="2" key="1">
    <citation type="submission" date="2016-06" db="EMBL/GenBank/DDBJ databases">
        <title>Parallel loss of symbiosis genes in relatives of nitrogen-fixing non-legume Parasponia.</title>
        <authorList>
            <person name="Van Velzen R."/>
            <person name="Holmer R."/>
            <person name="Bu F."/>
            <person name="Rutten L."/>
            <person name="Van Zeijl A."/>
            <person name="Liu W."/>
            <person name="Santuari L."/>
            <person name="Cao Q."/>
            <person name="Sharma T."/>
            <person name="Shen D."/>
            <person name="Roswanjaya Y."/>
            <person name="Wardhani T."/>
            <person name="Kalhor M.S."/>
            <person name="Jansen J."/>
            <person name="Van den Hoogen J."/>
            <person name="Gungor B."/>
            <person name="Hartog M."/>
            <person name="Hontelez J."/>
            <person name="Verver J."/>
            <person name="Yang W.-C."/>
            <person name="Schijlen E."/>
            <person name="Repin R."/>
            <person name="Schilthuizen M."/>
            <person name="Schranz E."/>
            <person name="Heidstra R."/>
            <person name="Miyata K."/>
            <person name="Fedorova E."/>
            <person name="Kohlen W."/>
            <person name="Bisseling T."/>
            <person name="Smit S."/>
            <person name="Geurts R."/>
        </authorList>
    </citation>
    <scope>NUCLEOTIDE SEQUENCE [LARGE SCALE GENOMIC DNA]</scope>
    <source>
        <strain evidence="2">cv. WU1-14</strain>
    </source>
</reference>
<protein>
    <submittedName>
        <fullName evidence="1">Uncharacterized protein</fullName>
    </submittedName>
</protein>
<comment type="caution">
    <text evidence="1">The sequence shown here is derived from an EMBL/GenBank/DDBJ whole genome shotgun (WGS) entry which is preliminary data.</text>
</comment>
<evidence type="ECO:0000313" key="1">
    <source>
        <dbReference type="EMBL" id="PON54611.1"/>
    </source>
</evidence>
<sequence>MHLHQLRSDIVLGFGQDWAETDDSLSQMSIIVGAVRAMMWE</sequence>
<dbReference type="EMBL" id="JXTB01000192">
    <property type="protein sequence ID" value="PON54611.1"/>
    <property type="molecule type" value="Genomic_DNA"/>
</dbReference>
<proteinExistence type="predicted"/>
<dbReference type="AlphaFoldDB" id="A0A2P5C0R1"/>
<accession>A0A2P5C0R1</accession>
<organism evidence="1 2">
    <name type="scientific">Parasponia andersonii</name>
    <name type="common">Sponia andersonii</name>
    <dbReference type="NCBI Taxonomy" id="3476"/>
    <lineage>
        <taxon>Eukaryota</taxon>
        <taxon>Viridiplantae</taxon>
        <taxon>Streptophyta</taxon>
        <taxon>Embryophyta</taxon>
        <taxon>Tracheophyta</taxon>
        <taxon>Spermatophyta</taxon>
        <taxon>Magnoliopsida</taxon>
        <taxon>eudicotyledons</taxon>
        <taxon>Gunneridae</taxon>
        <taxon>Pentapetalae</taxon>
        <taxon>rosids</taxon>
        <taxon>fabids</taxon>
        <taxon>Rosales</taxon>
        <taxon>Cannabaceae</taxon>
        <taxon>Parasponia</taxon>
    </lineage>
</organism>
<gene>
    <name evidence="1" type="ORF">PanWU01x14_193520</name>
</gene>
<keyword evidence="2" id="KW-1185">Reference proteome</keyword>
<name>A0A2P5C0R1_PARAD</name>
<dbReference type="Proteomes" id="UP000237105">
    <property type="component" value="Unassembled WGS sequence"/>
</dbReference>
<evidence type="ECO:0000313" key="2">
    <source>
        <dbReference type="Proteomes" id="UP000237105"/>
    </source>
</evidence>